<feature type="transmembrane region" description="Helical" evidence="5">
    <location>
        <begin position="139"/>
        <end position="160"/>
    </location>
</feature>
<feature type="transmembrane region" description="Helical" evidence="5">
    <location>
        <begin position="12"/>
        <end position="34"/>
    </location>
</feature>
<feature type="transmembrane region" description="Helical" evidence="5">
    <location>
        <begin position="265"/>
        <end position="290"/>
    </location>
</feature>
<evidence type="ECO:0000256" key="3">
    <source>
        <dbReference type="ARBA" id="ARBA00022989"/>
    </source>
</evidence>
<dbReference type="EMBL" id="BAAAQM010000104">
    <property type="protein sequence ID" value="GAA2008213.1"/>
    <property type="molecule type" value="Genomic_DNA"/>
</dbReference>
<dbReference type="InterPro" id="IPR004695">
    <property type="entry name" value="SLAC1/Mae1/Ssu1/TehA"/>
</dbReference>
<evidence type="ECO:0000256" key="4">
    <source>
        <dbReference type="ARBA" id="ARBA00023136"/>
    </source>
</evidence>
<protein>
    <submittedName>
        <fullName evidence="6">Tellurite resistance/C4-dicarboxylate transporter family protein</fullName>
    </submittedName>
</protein>
<accession>A0ABP5EX97</accession>
<organism evidence="6 7">
    <name type="scientific">Catenulispora subtropica</name>
    <dbReference type="NCBI Taxonomy" id="450798"/>
    <lineage>
        <taxon>Bacteria</taxon>
        <taxon>Bacillati</taxon>
        <taxon>Actinomycetota</taxon>
        <taxon>Actinomycetes</taxon>
        <taxon>Catenulisporales</taxon>
        <taxon>Catenulisporaceae</taxon>
        <taxon>Catenulispora</taxon>
    </lineage>
</organism>
<name>A0ABP5EX97_9ACTN</name>
<keyword evidence="7" id="KW-1185">Reference proteome</keyword>
<evidence type="ECO:0000256" key="2">
    <source>
        <dbReference type="ARBA" id="ARBA00022692"/>
    </source>
</evidence>
<keyword evidence="4 5" id="KW-0472">Membrane</keyword>
<dbReference type="Gene3D" id="1.50.10.150">
    <property type="entry name" value="Voltage-dependent anion channel"/>
    <property type="match status" value="1"/>
</dbReference>
<dbReference type="InterPro" id="IPR038665">
    <property type="entry name" value="Voltage-dep_anion_channel_sf"/>
</dbReference>
<feature type="transmembrane region" description="Helical" evidence="5">
    <location>
        <begin position="296"/>
        <end position="321"/>
    </location>
</feature>
<feature type="transmembrane region" description="Helical" evidence="5">
    <location>
        <begin position="232"/>
        <end position="253"/>
    </location>
</feature>
<dbReference type="Proteomes" id="UP001499854">
    <property type="component" value="Unassembled WGS sequence"/>
</dbReference>
<comment type="subcellular location">
    <subcellularLocation>
        <location evidence="1">Membrane</location>
        <topology evidence="1">Multi-pass membrane protein</topology>
    </subcellularLocation>
</comment>
<feature type="transmembrane region" description="Helical" evidence="5">
    <location>
        <begin position="199"/>
        <end position="220"/>
    </location>
</feature>
<feature type="transmembrane region" description="Helical" evidence="5">
    <location>
        <begin position="108"/>
        <end position="127"/>
    </location>
</feature>
<reference evidence="7" key="1">
    <citation type="journal article" date="2019" name="Int. J. Syst. Evol. Microbiol.">
        <title>The Global Catalogue of Microorganisms (GCM) 10K type strain sequencing project: providing services to taxonomists for standard genome sequencing and annotation.</title>
        <authorList>
            <consortium name="The Broad Institute Genomics Platform"/>
            <consortium name="The Broad Institute Genome Sequencing Center for Infectious Disease"/>
            <person name="Wu L."/>
            <person name="Ma J."/>
        </authorList>
    </citation>
    <scope>NUCLEOTIDE SEQUENCE [LARGE SCALE GENOMIC DNA]</scope>
    <source>
        <strain evidence="7">JCM 16013</strain>
    </source>
</reference>
<proteinExistence type="predicted"/>
<evidence type="ECO:0000313" key="7">
    <source>
        <dbReference type="Proteomes" id="UP001499854"/>
    </source>
</evidence>
<keyword evidence="3 5" id="KW-1133">Transmembrane helix</keyword>
<feature type="transmembrane region" description="Helical" evidence="5">
    <location>
        <begin position="46"/>
        <end position="71"/>
    </location>
</feature>
<comment type="caution">
    <text evidence="6">The sequence shown here is derived from an EMBL/GenBank/DDBJ whole genome shotgun (WGS) entry which is preliminary data.</text>
</comment>
<gene>
    <name evidence="6" type="ORF">GCM10009838_88210</name>
</gene>
<feature type="transmembrane region" description="Helical" evidence="5">
    <location>
        <begin position="83"/>
        <end position="102"/>
    </location>
</feature>
<evidence type="ECO:0000256" key="5">
    <source>
        <dbReference type="SAM" id="Phobius"/>
    </source>
</evidence>
<feature type="transmembrane region" description="Helical" evidence="5">
    <location>
        <begin position="166"/>
        <end position="187"/>
    </location>
</feature>
<sequence length="334" mass="36061">MGRRGQGTGVHTRIAGFWAGLPPAGGGIVMATGIESVSLHLAGFEFLSQVLMVLAAAVWLAFVAVFAYRFLRRRSQWMTEASTPPALTGIAGTCVLGTRLALFGWKQVAVALLVIAAVVWPVLLVAVMRHWRRGMPGAVFLVTVATQGLAVLAATLAGLWKQSWLAMVAFLLLVLGLALYLQALYRFDLRQIRTGMGDQWVAGGALAISALAASKLTGFAPWTGAMHAMLRWLTFVVLFFALAWYAVMVWAELRWPRPGYDIRRWATVFPMGMSAAACLSTSVAAGVGWLGPLGRVLMWVAFAVWFATGCGLVAAWGRAVAGDRPEQRARQRVS</sequence>
<keyword evidence="2 5" id="KW-0812">Transmembrane</keyword>
<evidence type="ECO:0000313" key="6">
    <source>
        <dbReference type="EMBL" id="GAA2008213.1"/>
    </source>
</evidence>
<dbReference type="Pfam" id="PF03595">
    <property type="entry name" value="SLAC1"/>
    <property type="match status" value="1"/>
</dbReference>
<evidence type="ECO:0000256" key="1">
    <source>
        <dbReference type="ARBA" id="ARBA00004141"/>
    </source>
</evidence>
<dbReference type="CDD" id="cd09319">
    <property type="entry name" value="TDT_like_1"/>
    <property type="match status" value="1"/>
</dbReference>